<accession>A0A2T0RX09</accession>
<dbReference type="Proteomes" id="UP000239209">
    <property type="component" value="Unassembled WGS sequence"/>
</dbReference>
<organism evidence="2 3">
    <name type="scientific">Pseudosporangium ferrugineum</name>
    <dbReference type="NCBI Taxonomy" id="439699"/>
    <lineage>
        <taxon>Bacteria</taxon>
        <taxon>Bacillati</taxon>
        <taxon>Actinomycetota</taxon>
        <taxon>Actinomycetes</taxon>
        <taxon>Micromonosporales</taxon>
        <taxon>Micromonosporaceae</taxon>
        <taxon>Pseudosporangium</taxon>
    </lineage>
</organism>
<protein>
    <submittedName>
        <fullName evidence="2">CHAT domain-containing protein</fullName>
    </submittedName>
</protein>
<dbReference type="OrthoDB" id="5183603at2"/>
<proteinExistence type="predicted"/>
<evidence type="ECO:0000313" key="2">
    <source>
        <dbReference type="EMBL" id="PRY25714.1"/>
    </source>
</evidence>
<gene>
    <name evidence="2" type="ORF">CLV70_11280</name>
</gene>
<evidence type="ECO:0000313" key="3">
    <source>
        <dbReference type="Proteomes" id="UP000239209"/>
    </source>
</evidence>
<reference evidence="2 3" key="1">
    <citation type="submission" date="2018-03" db="EMBL/GenBank/DDBJ databases">
        <title>Genomic Encyclopedia of Archaeal and Bacterial Type Strains, Phase II (KMG-II): from individual species to whole genera.</title>
        <authorList>
            <person name="Goeker M."/>
        </authorList>
    </citation>
    <scope>NUCLEOTIDE SEQUENCE [LARGE SCALE GENOMIC DNA]</scope>
    <source>
        <strain evidence="2 3">DSM 45348</strain>
    </source>
</reference>
<keyword evidence="3" id="KW-1185">Reference proteome</keyword>
<name>A0A2T0RX09_9ACTN</name>
<feature type="domain" description="CHAT" evidence="1">
    <location>
        <begin position="242"/>
        <end position="379"/>
    </location>
</feature>
<dbReference type="InterPro" id="IPR024983">
    <property type="entry name" value="CHAT_dom"/>
</dbReference>
<dbReference type="AlphaFoldDB" id="A0A2T0RX09"/>
<comment type="caution">
    <text evidence="2">The sequence shown here is derived from an EMBL/GenBank/DDBJ whole genome shotgun (WGS) entry which is preliminary data.</text>
</comment>
<evidence type="ECO:0000259" key="1">
    <source>
        <dbReference type="Pfam" id="PF12770"/>
    </source>
</evidence>
<sequence>MTEPLRVVVDNSAGLTAPPPACPRRARTLFIDFVATDSSYELRIQGSAMPEDGSERWLGRVQVPRAAVDDWVAYLHEQWDGSVIRRRRDGGYPYAEHVNLLARTATADREAVWRSLARAGHDLFKLLFHGQDDELKWIGDRLADALRADHQVICVHSDEVVVPWAMLYVPPDPADDLSGDAPVDRSGFWGLRHVIEHCFNGPARSAPHTRYAVRPLAGSFVDPELATRRGHNVAEPALRMLRAHTDLRQNASSRELEDELRGPARRYHVMYFSCHCVPDGNGSAKLRLPGAAVSTTNFDIWLRGSGLTANPLVFITACRSAGLEASPHHFSRTLLNQGANCLVGPYVNIPTAFARSFAARLLGQVLGHRATVGEAVHAVAVHFAERFDNPLGLTFSVYHGTDSHLCPEGPDVTG</sequence>
<dbReference type="EMBL" id="PVZG01000012">
    <property type="protein sequence ID" value="PRY25714.1"/>
    <property type="molecule type" value="Genomic_DNA"/>
</dbReference>
<dbReference type="RefSeq" id="WP_106128910.1">
    <property type="nucleotide sequence ID" value="NZ_PVZG01000012.1"/>
</dbReference>
<dbReference type="Pfam" id="PF12770">
    <property type="entry name" value="CHAT"/>
    <property type="match status" value="1"/>
</dbReference>